<feature type="transmembrane region" description="Helical" evidence="8">
    <location>
        <begin position="187"/>
        <end position="216"/>
    </location>
</feature>
<dbReference type="SUPFAM" id="SSF81321">
    <property type="entry name" value="Family A G protein-coupled receptor-like"/>
    <property type="match status" value="1"/>
</dbReference>
<proteinExistence type="predicted"/>
<evidence type="ECO:0000256" key="2">
    <source>
        <dbReference type="ARBA" id="ARBA00022692"/>
    </source>
</evidence>
<dbReference type="AlphaFoldDB" id="A0A2B4RLD5"/>
<feature type="domain" description="G-protein coupled receptors family 1 profile" evidence="9">
    <location>
        <begin position="41"/>
        <end position="294"/>
    </location>
</feature>
<evidence type="ECO:0000256" key="7">
    <source>
        <dbReference type="ARBA" id="ARBA00023224"/>
    </source>
</evidence>
<keyword evidence="2 8" id="KW-0812">Transmembrane</keyword>
<feature type="transmembrane region" description="Helical" evidence="8">
    <location>
        <begin position="138"/>
        <end position="157"/>
    </location>
</feature>
<evidence type="ECO:0000256" key="6">
    <source>
        <dbReference type="ARBA" id="ARBA00023170"/>
    </source>
</evidence>
<gene>
    <name evidence="10" type="primary">OPN4</name>
    <name evidence="10" type="ORF">AWC38_SpisGene18523</name>
</gene>
<dbReference type="InterPro" id="IPR017452">
    <property type="entry name" value="GPCR_Rhodpsn_7TM"/>
</dbReference>
<dbReference type="Proteomes" id="UP000225706">
    <property type="component" value="Unassembled WGS sequence"/>
</dbReference>
<evidence type="ECO:0000256" key="5">
    <source>
        <dbReference type="ARBA" id="ARBA00023136"/>
    </source>
</evidence>
<evidence type="ECO:0000256" key="4">
    <source>
        <dbReference type="ARBA" id="ARBA00023040"/>
    </source>
</evidence>
<dbReference type="GO" id="GO:0016020">
    <property type="term" value="C:membrane"/>
    <property type="evidence" value="ECO:0007669"/>
    <property type="project" value="UniProtKB-SubCell"/>
</dbReference>
<dbReference type="GO" id="GO:0004930">
    <property type="term" value="F:G protein-coupled receptor activity"/>
    <property type="evidence" value="ECO:0007669"/>
    <property type="project" value="UniProtKB-KW"/>
</dbReference>
<sequence>MDNITTKDIHTLAGGKSFNWRAMYFAYAMVMFAVVTVGFLGNVLTLIILHYREHRKKVVTPLMTNLAVGDILIVIVVYPVAIASNLVDQPLKEGSLRCKWSAFANGAIGITAIATLVVMSGVMYYGIKQTLPKAKIHAKNMFLLVLGTWLYGILLNLPPVIGWTKAVPGKAGISCAPEWTTSEMGGVAYIVFVLVFGFCLPLTVIGTFHYMIYRVIRRVPLEGNPMIRACRMKSKMRLVRMTSFSIAAFVISWLPYSVVSMVALINGRHVISSGEAEIPELMAKASVIYNPIVYAFTNGTYRPSLKGLFLGSNSVIRVNPSVLRNSPAPSSYVNSVIINPQQEDTAL</sequence>
<evidence type="ECO:0000313" key="10">
    <source>
        <dbReference type="EMBL" id="PFX17168.1"/>
    </source>
</evidence>
<dbReference type="EMBL" id="LSMT01000492">
    <property type="protein sequence ID" value="PFX17168.1"/>
    <property type="molecule type" value="Genomic_DNA"/>
</dbReference>
<keyword evidence="3 8" id="KW-1133">Transmembrane helix</keyword>
<comment type="subcellular location">
    <subcellularLocation>
        <location evidence="1">Membrane</location>
        <topology evidence="1">Multi-pass membrane protein</topology>
    </subcellularLocation>
</comment>
<protein>
    <submittedName>
        <fullName evidence="10">Melanopsin</fullName>
    </submittedName>
</protein>
<accession>A0A2B4RLD5</accession>
<dbReference type="CDD" id="cd14969">
    <property type="entry name" value="7tmA_Opsins_type2_animals"/>
    <property type="match status" value="1"/>
</dbReference>
<dbReference type="OrthoDB" id="6142583at2759"/>
<evidence type="ECO:0000256" key="3">
    <source>
        <dbReference type="ARBA" id="ARBA00022989"/>
    </source>
</evidence>
<dbReference type="InterPro" id="IPR000276">
    <property type="entry name" value="GPCR_Rhodpsn"/>
</dbReference>
<dbReference type="PRINTS" id="PR00237">
    <property type="entry name" value="GPCRRHODOPSN"/>
</dbReference>
<dbReference type="PANTHER" id="PTHR24240">
    <property type="entry name" value="OPSIN"/>
    <property type="match status" value="1"/>
</dbReference>
<feature type="transmembrane region" description="Helical" evidence="8">
    <location>
        <begin position="24"/>
        <end position="50"/>
    </location>
</feature>
<keyword evidence="7" id="KW-0807">Transducer</keyword>
<keyword evidence="6" id="KW-0675">Receptor</keyword>
<organism evidence="10 11">
    <name type="scientific">Stylophora pistillata</name>
    <name type="common">Smooth cauliflower coral</name>
    <dbReference type="NCBI Taxonomy" id="50429"/>
    <lineage>
        <taxon>Eukaryota</taxon>
        <taxon>Metazoa</taxon>
        <taxon>Cnidaria</taxon>
        <taxon>Anthozoa</taxon>
        <taxon>Hexacorallia</taxon>
        <taxon>Scleractinia</taxon>
        <taxon>Astrocoeniina</taxon>
        <taxon>Pocilloporidae</taxon>
        <taxon>Stylophora</taxon>
    </lineage>
</organism>
<dbReference type="Pfam" id="PF00001">
    <property type="entry name" value="7tm_1"/>
    <property type="match status" value="1"/>
</dbReference>
<dbReference type="PROSITE" id="PS50262">
    <property type="entry name" value="G_PROTEIN_RECEP_F1_2"/>
    <property type="match status" value="1"/>
</dbReference>
<evidence type="ECO:0000256" key="8">
    <source>
        <dbReference type="SAM" id="Phobius"/>
    </source>
</evidence>
<name>A0A2B4RLD5_STYPI</name>
<feature type="transmembrane region" description="Helical" evidence="8">
    <location>
        <begin position="237"/>
        <end position="256"/>
    </location>
</feature>
<dbReference type="Gene3D" id="1.20.1070.10">
    <property type="entry name" value="Rhodopsin 7-helix transmembrane proteins"/>
    <property type="match status" value="1"/>
</dbReference>
<keyword evidence="11" id="KW-1185">Reference proteome</keyword>
<keyword evidence="4" id="KW-0297">G-protein coupled receptor</keyword>
<evidence type="ECO:0000259" key="9">
    <source>
        <dbReference type="PROSITE" id="PS50262"/>
    </source>
</evidence>
<keyword evidence="5 8" id="KW-0472">Membrane</keyword>
<evidence type="ECO:0000313" key="11">
    <source>
        <dbReference type="Proteomes" id="UP000225706"/>
    </source>
</evidence>
<evidence type="ECO:0000256" key="1">
    <source>
        <dbReference type="ARBA" id="ARBA00004141"/>
    </source>
</evidence>
<comment type="caution">
    <text evidence="10">The sequence shown here is derived from an EMBL/GenBank/DDBJ whole genome shotgun (WGS) entry which is preliminary data.</text>
</comment>
<dbReference type="InterPro" id="IPR050125">
    <property type="entry name" value="GPCR_opsins"/>
</dbReference>
<feature type="transmembrane region" description="Helical" evidence="8">
    <location>
        <begin position="62"/>
        <end position="82"/>
    </location>
</feature>
<feature type="transmembrane region" description="Helical" evidence="8">
    <location>
        <begin position="102"/>
        <end position="126"/>
    </location>
</feature>
<reference evidence="11" key="1">
    <citation type="journal article" date="2017" name="bioRxiv">
        <title>Comparative analysis of the genomes of Stylophora pistillata and Acropora digitifera provides evidence for extensive differences between species of corals.</title>
        <authorList>
            <person name="Voolstra C.R."/>
            <person name="Li Y."/>
            <person name="Liew Y.J."/>
            <person name="Baumgarten S."/>
            <person name="Zoccola D."/>
            <person name="Flot J.-F."/>
            <person name="Tambutte S."/>
            <person name="Allemand D."/>
            <person name="Aranda M."/>
        </authorList>
    </citation>
    <scope>NUCLEOTIDE SEQUENCE [LARGE SCALE GENOMIC DNA]</scope>
</reference>